<dbReference type="EMBL" id="LT934112">
    <property type="protein sequence ID" value="VAH19545.1"/>
    <property type="molecule type" value="Genomic_DNA"/>
</dbReference>
<accession>A0A9R0R2E7</accession>
<feature type="transmembrane region" description="Helical" evidence="7">
    <location>
        <begin position="97"/>
        <end position="120"/>
    </location>
</feature>
<keyword evidence="3" id="KW-0732">Signal</keyword>
<dbReference type="Proteomes" id="UP000324705">
    <property type="component" value="Chromosome 1B"/>
</dbReference>
<name>A0A9R0R2E7_TRITD</name>
<gene>
    <name evidence="8" type="ORF">TRITD_1Bv1G155340</name>
</gene>
<feature type="transmembrane region" description="Helical" evidence="7">
    <location>
        <begin position="151"/>
        <end position="171"/>
    </location>
</feature>
<evidence type="ECO:0000256" key="5">
    <source>
        <dbReference type="ARBA" id="ARBA00023136"/>
    </source>
</evidence>
<reference evidence="8 9" key="1">
    <citation type="submission" date="2017-09" db="EMBL/GenBank/DDBJ databases">
        <authorList>
            <consortium name="International Durum Wheat Genome Sequencing Consortium (IDWGSC)"/>
            <person name="Milanesi L."/>
        </authorList>
    </citation>
    <scope>NUCLEOTIDE SEQUENCE [LARGE SCALE GENOMIC DNA]</scope>
    <source>
        <strain evidence="9">cv. Svevo</strain>
    </source>
</reference>
<evidence type="ECO:0000256" key="2">
    <source>
        <dbReference type="ARBA" id="ARBA00022692"/>
    </source>
</evidence>
<keyword evidence="4 7" id="KW-1133">Transmembrane helix</keyword>
<evidence type="ECO:0000256" key="6">
    <source>
        <dbReference type="ARBA" id="ARBA00029467"/>
    </source>
</evidence>
<evidence type="ECO:0000256" key="3">
    <source>
        <dbReference type="ARBA" id="ARBA00022729"/>
    </source>
</evidence>
<dbReference type="Pfam" id="PF06749">
    <property type="entry name" value="DUF1218"/>
    <property type="match status" value="1"/>
</dbReference>
<evidence type="ECO:0000256" key="1">
    <source>
        <dbReference type="ARBA" id="ARBA00004127"/>
    </source>
</evidence>
<dbReference type="PANTHER" id="PTHR31769">
    <property type="entry name" value="OS07G0462200 PROTEIN-RELATED"/>
    <property type="match status" value="1"/>
</dbReference>
<dbReference type="GO" id="GO:0012505">
    <property type="term" value="C:endomembrane system"/>
    <property type="evidence" value="ECO:0007669"/>
    <property type="project" value="UniProtKB-SubCell"/>
</dbReference>
<comment type="subcellular location">
    <subcellularLocation>
        <location evidence="1">Endomembrane system</location>
        <topology evidence="1">Multi-pass membrane protein</topology>
    </subcellularLocation>
</comment>
<organism evidence="8 9">
    <name type="scientific">Triticum turgidum subsp. durum</name>
    <name type="common">Durum wheat</name>
    <name type="synonym">Triticum durum</name>
    <dbReference type="NCBI Taxonomy" id="4567"/>
    <lineage>
        <taxon>Eukaryota</taxon>
        <taxon>Viridiplantae</taxon>
        <taxon>Streptophyta</taxon>
        <taxon>Embryophyta</taxon>
        <taxon>Tracheophyta</taxon>
        <taxon>Spermatophyta</taxon>
        <taxon>Magnoliopsida</taxon>
        <taxon>Liliopsida</taxon>
        <taxon>Poales</taxon>
        <taxon>Poaceae</taxon>
        <taxon>BOP clade</taxon>
        <taxon>Pooideae</taxon>
        <taxon>Triticodae</taxon>
        <taxon>Triticeae</taxon>
        <taxon>Triticinae</taxon>
        <taxon>Triticum</taxon>
    </lineage>
</organism>
<dbReference type="AlphaFoldDB" id="A0A9R0R2E7"/>
<evidence type="ECO:0000313" key="9">
    <source>
        <dbReference type="Proteomes" id="UP000324705"/>
    </source>
</evidence>
<evidence type="ECO:0000256" key="7">
    <source>
        <dbReference type="SAM" id="Phobius"/>
    </source>
</evidence>
<keyword evidence="2 7" id="KW-0812">Transmembrane</keyword>
<evidence type="ECO:0000313" key="8">
    <source>
        <dbReference type="EMBL" id="VAH19545.1"/>
    </source>
</evidence>
<protein>
    <submittedName>
        <fullName evidence="8">Uncharacterized protein</fullName>
    </submittedName>
</protein>
<evidence type="ECO:0000256" key="4">
    <source>
        <dbReference type="ARBA" id="ARBA00022989"/>
    </source>
</evidence>
<keyword evidence="9" id="KW-1185">Reference proteome</keyword>
<keyword evidence="5 7" id="KW-0472">Membrane</keyword>
<sequence length="216" mass="21817">MKTGVIVLSVVVAVFGVASAVLGFIAEGTKLTPNDIKIISRNECVYPDNPAYTLGLVAALLLLVAQITASAVGGCCGCCKPRGAGYSGSKSSRSKRVIGLGAVLCLVSWIAALIAEWFFLQGAFGNAPMTRRIPQGQGCTYLKDGVFRMGAILSILATVLGIISYIVLYVAMAAAAGAGTTATLGAVAGPSAAGETKHDGIAIGQPAAAQQPSQAV</sequence>
<dbReference type="Gramene" id="TRITD1Bv1G155340.1">
    <property type="protein sequence ID" value="TRITD1Bv1G155340.1"/>
    <property type="gene ID" value="TRITD1Bv1G155340"/>
</dbReference>
<dbReference type="InterPro" id="IPR052222">
    <property type="entry name" value="DESIGUAL"/>
</dbReference>
<feature type="transmembrane region" description="Helical" evidence="7">
    <location>
        <begin position="51"/>
        <end position="76"/>
    </location>
</feature>
<dbReference type="OMA" id="TEFNTCE"/>
<proteinExistence type="inferred from homology"/>
<dbReference type="InterPro" id="IPR009606">
    <property type="entry name" value="DEAL/Modifying_wall_lignin1/2"/>
</dbReference>
<comment type="similarity">
    <text evidence="6">Belongs to the DESIGUAL family.</text>
</comment>